<dbReference type="Pfam" id="PF13309">
    <property type="entry name" value="HTH_22"/>
    <property type="match status" value="1"/>
</dbReference>
<feature type="domain" description="Transcriptional regulator DauR-like HTH" evidence="2">
    <location>
        <begin position="168"/>
        <end position="224"/>
    </location>
</feature>
<proteinExistence type="predicted"/>
<dbReference type="KEGG" id="kin:AB182_14865"/>
<evidence type="ECO:0000259" key="2">
    <source>
        <dbReference type="Pfam" id="PF13309"/>
    </source>
</evidence>
<sequence>MEITMNKDESIKDIGLFTDADTECMKSFSHLAEMIAGLIGPHCEVVLHSFEDHKASVNKIINGHHTGRTVGSPITDMGLKTLQLFNKTGINNTLSYFTRNKKGELFKSATSVLFGEEGKAIGLFCVNINLSVPFHQMLETLIPDGEAPMPFTEHFAASPHEVVMEAADKVIASVQKDVMITRKFKNKEVVNQLYNNGIFELKDAVKIVAARLGITRYAIYKYLRERKSHQA</sequence>
<dbReference type="EMBL" id="CP011602">
    <property type="protein sequence ID" value="AKL12508.1"/>
    <property type="molecule type" value="Genomic_DNA"/>
</dbReference>
<dbReference type="Pfam" id="PF08348">
    <property type="entry name" value="PAS_6"/>
    <property type="match status" value="1"/>
</dbReference>
<dbReference type="PANTHER" id="PTHR35568">
    <property type="entry name" value="TRANSCRIPTIONAL REGULATOR DAUR"/>
    <property type="match status" value="1"/>
</dbReference>
<organism evidence="3 4">
    <name type="scientific">Phytobacter ursingii</name>
    <dbReference type="NCBI Taxonomy" id="1972431"/>
    <lineage>
        <taxon>Bacteria</taxon>
        <taxon>Pseudomonadati</taxon>
        <taxon>Pseudomonadota</taxon>
        <taxon>Gammaproteobacteria</taxon>
        <taxon>Enterobacterales</taxon>
        <taxon>Enterobacteriaceae</taxon>
        <taxon>Phytobacter</taxon>
    </lineage>
</organism>
<evidence type="ECO:0000259" key="1">
    <source>
        <dbReference type="Pfam" id="PF08348"/>
    </source>
</evidence>
<reference evidence="3 4" key="1">
    <citation type="submission" date="2015-06" db="EMBL/GenBank/DDBJ databases">
        <title>Rapid spread of a carbapenem resistance gene driven by multiple levels of genetic mobility.</title>
        <authorList>
            <person name="Sheppard A.E."/>
            <person name="Stoesser N."/>
            <person name="Wilson D."/>
            <person name="Sebra R."/>
            <person name="Kasarskis A."/>
            <person name="Anson L."/>
            <person name="Giess A."/>
            <person name="Pankhurst L."/>
            <person name="Vaughan A."/>
            <person name="Grim C.J."/>
            <person name="Cox H."/>
            <person name="Yeh A."/>
            <person name="Sifri C.D."/>
            <person name="Walker S."/>
            <person name="Peto T.E."/>
            <person name="Crook D.W."/>
            <person name="Mathers A.J."/>
        </authorList>
    </citation>
    <scope>NUCLEOTIDE SEQUENCE [LARGE SCALE GENOMIC DNA]</scope>
    <source>
        <strain evidence="3 4">CAV1151</strain>
    </source>
</reference>
<dbReference type="AlphaFoldDB" id="A0AAC8QPK5"/>
<evidence type="ECO:0000313" key="3">
    <source>
        <dbReference type="EMBL" id="AKL12508.1"/>
    </source>
</evidence>
<feature type="domain" description="YheO-like" evidence="1">
    <location>
        <begin position="26"/>
        <end position="134"/>
    </location>
</feature>
<gene>
    <name evidence="3" type="ORF">AB182_14865</name>
</gene>
<evidence type="ECO:0000313" key="4">
    <source>
        <dbReference type="Proteomes" id="UP000035479"/>
    </source>
</evidence>
<dbReference type="PANTHER" id="PTHR35568:SF1">
    <property type="entry name" value="TRANSCRIPTIONAL REGULATOR DAUR"/>
    <property type="match status" value="1"/>
</dbReference>
<accession>A0AAC8QPK5</accession>
<dbReference type="InterPro" id="IPR013559">
    <property type="entry name" value="YheO"/>
</dbReference>
<dbReference type="InterPro" id="IPR039445">
    <property type="entry name" value="DauR-like_HTH"/>
</dbReference>
<protein>
    <recommendedName>
        <fullName evidence="5">YheO-like PAS domain protein</fullName>
    </recommendedName>
</protein>
<dbReference type="Proteomes" id="UP000035479">
    <property type="component" value="Chromosome"/>
</dbReference>
<name>A0AAC8QPK5_9ENTR</name>
<evidence type="ECO:0008006" key="5">
    <source>
        <dbReference type="Google" id="ProtNLM"/>
    </source>
</evidence>
<dbReference type="InterPro" id="IPR039446">
    <property type="entry name" value="DauR-like"/>
</dbReference>